<accession>A0A194XLM8</accession>
<dbReference type="EMBL" id="KQ947408">
    <property type="protein sequence ID" value="KUJ21150.1"/>
    <property type="molecule type" value="Genomic_DNA"/>
</dbReference>
<evidence type="ECO:0000259" key="2">
    <source>
        <dbReference type="Pfam" id="PF24803"/>
    </source>
</evidence>
<dbReference type="PANTHER" id="PTHR37019:SF1">
    <property type="entry name" value="EXPERA DOMAIN-CONTAINING PROTEIN"/>
    <property type="match status" value="1"/>
</dbReference>
<keyword evidence="1" id="KW-1133">Transmembrane helix</keyword>
<name>A0A194XLM8_MOLSC</name>
<keyword evidence="1" id="KW-0472">Membrane</keyword>
<sequence>MPPPSFKLPAYYTAFFLFIEPVSALVGAFYAHFRPLEYLRLTHASSAPAYAATIPLSTSTVLDQLSNLYLLFAINEALVLRSTSDLRVWRTVLLGLLIADFGHLYSVRHLGTDIYWNALKWNKMDWGNVGFVYAGATMRMLFLAGFGMNSASGKKAAVKKTA</sequence>
<dbReference type="RefSeq" id="XP_018075505.1">
    <property type="nucleotide sequence ID" value="XM_018219421.1"/>
</dbReference>
<dbReference type="PANTHER" id="PTHR37019">
    <property type="entry name" value="CHROMOSOME 1, WHOLE GENOME SHOTGUN SEQUENCE"/>
    <property type="match status" value="1"/>
</dbReference>
<keyword evidence="1" id="KW-0812">Transmembrane</keyword>
<protein>
    <recommendedName>
        <fullName evidence="2">DUF7704 domain-containing protein</fullName>
    </recommendedName>
</protein>
<organism evidence="3 4">
    <name type="scientific">Mollisia scopiformis</name>
    <name type="common">Conifer needle endophyte fungus</name>
    <name type="synonym">Phialocephala scopiformis</name>
    <dbReference type="NCBI Taxonomy" id="149040"/>
    <lineage>
        <taxon>Eukaryota</taxon>
        <taxon>Fungi</taxon>
        <taxon>Dikarya</taxon>
        <taxon>Ascomycota</taxon>
        <taxon>Pezizomycotina</taxon>
        <taxon>Leotiomycetes</taxon>
        <taxon>Helotiales</taxon>
        <taxon>Mollisiaceae</taxon>
        <taxon>Mollisia</taxon>
    </lineage>
</organism>
<feature type="domain" description="DUF7704" evidence="2">
    <location>
        <begin position="7"/>
        <end position="146"/>
    </location>
</feature>
<dbReference type="KEGG" id="psco:LY89DRAFT_729946"/>
<reference evidence="3 4" key="1">
    <citation type="submission" date="2015-10" db="EMBL/GenBank/DDBJ databases">
        <title>Full genome of DAOMC 229536 Phialocephala scopiformis, a fungal endophyte of spruce producing the potent anti-insectan compound rugulosin.</title>
        <authorList>
            <consortium name="DOE Joint Genome Institute"/>
            <person name="Walker A.K."/>
            <person name="Frasz S.L."/>
            <person name="Seifert K.A."/>
            <person name="Miller J.D."/>
            <person name="Mondo S.J."/>
            <person name="Labutti K."/>
            <person name="Lipzen A."/>
            <person name="Dockter R."/>
            <person name="Kennedy M."/>
            <person name="Grigoriev I.V."/>
            <person name="Spatafora J.W."/>
        </authorList>
    </citation>
    <scope>NUCLEOTIDE SEQUENCE [LARGE SCALE GENOMIC DNA]</scope>
    <source>
        <strain evidence="3 4">CBS 120377</strain>
    </source>
</reference>
<keyword evidence="4" id="KW-1185">Reference proteome</keyword>
<feature type="transmembrane region" description="Helical" evidence="1">
    <location>
        <begin position="126"/>
        <end position="146"/>
    </location>
</feature>
<dbReference type="Pfam" id="PF24803">
    <property type="entry name" value="DUF7704"/>
    <property type="match status" value="1"/>
</dbReference>
<evidence type="ECO:0000313" key="3">
    <source>
        <dbReference type="EMBL" id="KUJ21150.1"/>
    </source>
</evidence>
<dbReference type="Proteomes" id="UP000070700">
    <property type="component" value="Unassembled WGS sequence"/>
</dbReference>
<dbReference type="GeneID" id="28829147"/>
<proteinExistence type="predicted"/>
<dbReference type="InterPro" id="IPR056121">
    <property type="entry name" value="DUF7704"/>
</dbReference>
<dbReference type="OrthoDB" id="5313995at2759"/>
<dbReference type="InParanoid" id="A0A194XLM8"/>
<evidence type="ECO:0000256" key="1">
    <source>
        <dbReference type="SAM" id="Phobius"/>
    </source>
</evidence>
<feature type="transmembrane region" description="Helical" evidence="1">
    <location>
        <begin position="12"/>
        <end position="33"/>
    </location>
</feature>
<gene>
    <name evidence="3" type="ORF">LY89DRAFT_729946</name>
</gene>
<dbReference type="AlphaFoldDB" id="A0A194XLM8"/>
<evidence type="ECO:0000313" key="4">
    <source>
        <dbReference type="Proteomes" id="UP000070700"/>
    </source>
</evidence>